<feature type="transmembrane region" description="Helical" evidence="6">
    <location>
        <begin position="87"/>
        <end position="106"/>
    </location>
</feature>
<evidence type="ECO:0000313" key="7">
    <source>
        <dbReference type="EMBL" id="MRX53523.1"/>
    </source>
</evidence>
<evidence type="ECO:0000256" key="2">
    <source>
        <dbReference type="ARBA" id="ARBA00022475"/>
    </source>
</evidence>
<reference evidence="7 8" key="1">
    <citation type="submission" date="2019-11" db="EMBL/GenBank/DDBJ databases">
        <title>Bacillus idriensis genome.</title>
        <authorList>
            <person name="Konopka E.N."/>
            <person name="Newman J.D."/>
        </authorList>
    </citation>
    <scope>NUCLEOTIDE SEQUENCE [LARGE SCALE GENOMIC DNA]</scope>
    <source>
        <strain evidence="7 8">DSM 19097</strain>
    </source>
</reference>
<dbReference type="InterPro" id="IPR019108">
    <property type="entry name" value="Caa3_assmbl_CtaG-rel"/>
</dbReference>
<proteinExistence type="predicted"/>
<dbReference type="AlphaFoldDB" id="A0A6I2MCM4"/>
<evidence type="ECO:0000256" key="5">
    <source>
        <dbReference type="ARBA" id="ARBA00023136"/>
    </source>
</evidence>
<dbReference type="InterPro" id="IPR014108">
    <property type="entry name" value="Caa3-assmbl_CtaG"/>
</dbReference>
<feature type="transmembrane region" description="Helical" evidence="6">
    <location>
        <begin position="191"/>
        <end position="209"/>
    </location>
</feature>
<evidence type="ECO:0000256" key="6">
    <source>
        <dbReference type="SAM" id="Phobius"/>
    </source>
</evidence>
<name>A0A6I2MCM4_9BACI</name>
<accession>A0A6I2MCM4</accession>
<evidence type="ECO:0000256" key="4">
    <source>
        <dbReference type="ARBA" id="ARBA00022989"/>
    </source>
</evidence>
<evidence type="ECO:0000313" key="8">
    <source>
        <dbReference type="Proteomes" id="UP000441585"/>
    </source>
</evidence>
<dbReference type="Pfam" id="PF09678">
    <property type="entry name" value="Caa3_CtaG"/>
    <property type="match status" value="1"/>
</dbReference>
<dbReference type="NCBIfam" id="TIGR02737">
    <property type="entry name" value="caa3_CtaG"/>
    <property type="match status" value="1"/>
</dbReference>
<feature type="transmembrane region" description="Helical" evidence="6">
    <location>
        <begin position="261"/>
        <end position="280"/>
    </location>
</feature>
<evidence type="ECO:0000256" key="3">
    <source>
        <dbReference type="ARBA" id="ARBA00022692"/>
    </source>
</evidence>
<organism evidence="7 8">
    <name type="scientific">Metabacillus idriensis</name>
    <dbReference type="NCBI Taxonomy" id="324768"/>
    <lineage>
        <taxon>Bacteria</taxon>
        <taxon>Bacillati</taxon>
        <taxon>Bacillota</taxon>
        <taxon>Bacilli</taxon>
        <taxon>Bacillales</taxon>
        <taxon>Bacillaceae</taxon>
        <taxon>Metabacillus</taxon>
    </lineage>
</organism>
<evidence type="ECO:0000256" key="1">
    <source>
        <dbReference type="ARBA" id="ARBA00004651"/>
    </source>
</evidence>
<keyword evidence="2" id="KW-1003">Cell membrane</keyword>
<comment type="caution">
    <text evidence="7">The sequence shown here is derived from an EMBL/GenBank/DDBJ whole genome shotgun (WGS) entry which is preliminary data.</text>
</comment>
<keyword evidence="3 6" id="KW-0812">Transmembrane</keyword>
<keyword evidence="4 6" id="KW-1133">Transmembrane helix</keyword>
<feature type="transmembrane region" description="Helical" evidence="6">
    <location>
        <begin position="118"/>
        <end position="141"/>
    </location>
</feature>
<dbReference type="RefSeq" id="WP_154318158.1">
    <property type="nucleotide sequence ID" value="NZ_CAJFZX010000003.1"/>
</dbReference>
<gene>
    <name evidence="7" type="primary">ctaG</name>
    <name evidence="7" type="ORF">GJU41_06030</name>
</gene>
<feature type="transmembrane region" description="Helical" evidence="6">
    <location>
        <begin position="20"/>
        <end position="38"/>
    </location>
</feature>
<keyword evidence="5 6" id="KW-0472">Membrane</keyword>
<dbReference type="EMBL" id="WKKF01000001">
    <property type="protein sequence ID" value="MRX53523.1"/>
    <property type="molecule type" value="Genomic_DNA"/>
</dbReference>
<keyword evidence="8" id="KW-1185">Reference proteome</keyword>
<dbReference type="Proteomes" id="UP000441585">
    <property type="component" value="Unassembled WGS sequence"/>
</dbReference>
<dbReference type="GO" id="GO:0005886">
    <property type="term" value="C:plasma membrane"/>
    <property type="evidence" value="ECO:0007669"/>
    <property type="project" value="UniProtKB-SubCell"/>
</dbReference>
<protein>
    <submittedName>
        <fullName evidence="7">Cytochrome c oxidase assembly factor CtaG</fullName>
    </submittedName>
</protein>
<comment type="subcellular location">
    <subcellularLocation>
        <location evidence="1">Cell membrane</location>
        <topology evidence="1">Multi-pass membrane protein</topology>
    </subcellularLocation>
</comment>
<feature type="transmembrane region" description="Helical" evidence="6">
    <location>
        <begin position="153"/>
        <end position="171"/>
    </location>
</feature>
<sequence length="304" mass="34685">MNSLLNLEMFGFRAMWSPYFFLFVAVILGIYFLLIGPLRNRFHDSQPVPFKQKALFAGSMILLYAVKGSPLDLMGHLMFSAHMTQMALLYLLIPPLMIYGIPVWMWRAMIYRRGVKQIVSFLSKPLIALIVFNGVFSIYHIPLVFDAVKTDHVLHASVTILIFITAMLMWWPLLNELPEWRELGGIKKIGYIFANGMLLTPACALIIFADTSLYSTYSDPSAWASALELCVPASMLSGLNLTGPEMFNTLPLVEDQQLGGIMMKIIQEFVYGTLLGIIFFKWARQERERDGLEERKRFTPQPIK</sequence>